<comment type="caution">
    <text evidence="3">The sequence shown here is derived from an EMBL/GenBank/DDBJ whole genome shotgun (WGS) entry which is preliminary data.</text>
</comment>
<evidence type="ECO:0000256" key="1">
    <source>
        <dbReference type="SAM" id="MobiDB-lite"/>
    </source>
</evidence>
<feature type="transmembrane region" description="Helical" evidence="2">
    <location>
        <begin position="189"/>
        <end position="212"/>
    </location>
</feature>
<feature type="region of interest" description="Disordered" evidence="1">
    <location>
        <begin position="1"/>
        <end position="29"/>
    </location>
</feature>
<dbReference type="RefSeq" id="WP_344428326.1">
    <property type="nucleotide sequence ID" value="NZ_BAAANN010000033.1"/>
</dbReference>
<feature type="transmembrane region" description="Helical" evidence="2">
    <location>
        <begin position="49"/>
        <end position="69"/>
    </location>
</feature>
<dbReference type="Proteomes" id="UP001501116">
    <property type="component" value="Unassembled WGS sequence"/>
</dbReference>
<keyword evidence="2" id="KW-0472">Membrane</keyword>
<feature type="transmembrane region" description="Helical" evidence="2">
    <location>
        <begin position="459"/>
        <end position="483"/>
    </location>
</feature>
<keyword evidence="4" id="KW-1185">Reference proteome</keyword>
<protein>
    <submittedName>
        <fullName evidence="3">Exporter of polyketide antibiotics</fullName>
    </submittedName>
</protein>
<evidence type="ECO:0000313" key="4">
    <source>
        <dbReference type="Proteomes" id="UP001501116"/>
    </source>
</evidence>
<feature type="transmembrane region" description="Helical" evidence="2">
    <location>
        <begin position="110"/>
        <end position="129"/>
    </location>
</feature>
<feature type="transmembrane region" description="Helical" evidence="2">
    <location>
        <begin position="423"/>
        <end position="447"/>
    </location>
</feature>
<accession>A0ABP5DIP3</accession>
<name>A0ABP5DIP3_9PSEU</name>
<feature type="transmembrane region" description="Helical" evidence="2">
    <location>
        <begin position="150"/>
        <end position="183"/>
    </location>
</feature>
<keyword evidence="2" id="KW-0812">Transmembrane</keyword>
<evidence type="ECO:0000313" key="3">
    <source>
        <dbReference type="EMBL" id="GAA1980994.1"/>
    </source>
</evidence>
<feature type="transmembrane region" description="Helical" evidence="2">
    <location>
        <begin position="219"/>
        <end position="237"/>
    </location>
</feature>
<feature type="transmembrane region" description="Helical" evidence="2">
    <location>
        <begin position="490"/>
        <end position="515"/>
    </location>
</feature>
<keyword evidence="2" id="KW-1133">Transmembrane helix</keyword>
<feature type="transmembrane region" description="Helical" evidence="2">
    <location>
        <begin position="535"/>
        <end position="554"/>
    </location>
</feature>
<proteinExistence type="predicted"/>
<sequence length="559" mass="57531">MTSATEHAPKNTATPPRRGAHELKPAGGGAHSFSGTWQLIRLALRRDRVVLPIWIVVLGIIPAGTVGTYESLYPTVESRAPLTAGLGANPSVNLLYGPAFDLSTAGGYTAWKYGTILPLLLALACVFTVTRHTRQEEDTGRLELLASAVVGRYAALTAAVSVAGAASLVTGLIMTAGLLGVGLPAAGSVVLGLGAALTGWVFAGVAAIAAQLAEFSRTANGIGSAVLGAMFLIRALGDSAKDVSWLSWLSPIGWATQLRSFAGERWWVLLLPLAAAVVLTGIGYALLPRRDVGMGIMPTRPGPATAARSLASPFALAWRLHRGVLLGWVIGFAIVGGVFGSLAAGVGDVIGGSDQTKQIVERMGGSAGLVDSFVAAILGIFGMVASLYAVQATLRMRSEETALRVEPLLATKVGRLRWAAGHLVFAVLGSALLVLVAGAASGLFHGLRVHDVGTQLPHALGAAAAQIPAIWVVAGAAVLLFGFAPKLSSAGWAVAALFLAISMFGPIANASQVVLDISPFSHIPKLPSAPFTATPLLWLTGVAIAAFVAGLTAFRRRDI</sequence>
<feature type="transmembrane region" description="Helical" evidence="2">
    <location>
        <begin position="367"/>
        <end position="390"/>
    </location>
</feature>
<organism evidence="3 4">
    <name type="scientific">Amycolatopsis minnesotensis</name>
    <dbReference type="NCBI Taxonomy" id="337894"/>
    <lineage>
        <taxon>Bacteria</taxon>
        <taxon>Bacillati</taxon>
        <taxon>Actinomycetota</taxon>
        <taxon>Actinomycetes</taxon>
        <taxon>Pseudonocardiales</taxon>
        <taxon>Pseudonocardiaceae</taxon>
        <taxon>Amycolatopsis</taxon>
    </lineage>
</organism>
<evidence type="ECO:0000256" key="2">
    <source>
        <dbReference type="SAM" id="Phobius"/>
    </source>
</evidence>
<reference evidence="4" key="1">
    <citation type="journal article" date="2019" name="Int. J. Syst. Evol. Microbiol.">
        <title>The Global Catalogue of Microorganisms (GCM) 10K type strain sequencing project: providing services to taxonomists for standard genome sequencing and annotation.</title>
        <authorList>
            <consortium name="The Broad Institute Genomics Platform"/>
            <consortium name="The Broad Institute Genome Sequencing Center for Infectious Disease"/>
            <person name="Wu L."/>
            <person name="Ma J."/>
        </authorList>
    </citation>
    <scope>NUCLEOTIDE SEQUENCE [LARGE SCALE GENOMIC DNA]</scope>
    <source>
        <strain evidence="4">JCM 14545</strain>
    </source>
</reference>
<feature type="transmembrane region" description="Helical" evidence="2">
    <location>
        <begin position="325"/>
        <end position="347"/>
    </location>
</feature>
<gene>
    <name evidence="3" type="ORF">GCM10009754_67210</name>
</gene>
<feature type="transmembrane region" description="Helical" evidence="2">
    <location>
        <begin position="266"/>
        <end position="287"/>
    </location>
</feature>
<dbReference type="EMBL" id="BAAANN010000033">
    <property type="protein sequence ID" value="GAA1980994.1"/>
    <property type="molecule type" value="Genomic_DNA"/>
</dbReference>